<dbReference type="EMBL" id="JAGSOH010000015">
    <property type="protein sequence ID" value="MBR7826298.1"/>
    <property type="molecule type" value="Genomic_DNA"/>
</dbReference>
<dbReference type="NCBIfam" id="TIGR02210">
    <property type="entry name" value="rodA_shape"/>
    <property type="match status" value="1"/>
</dbReference>
<proteinExistence type="predicted"/>
<dbReference type="GO" id="GO:0005886">
    <property type="term" value="C:plasma membrane"/>
    <property type="evidence" value="ECO:0007669"/>
    <property type="project" value="TreeGrafter"/>
</dbReference>
<evidence type="ECO:0000256" key="4">
    <source>
        <dbReference type="ARBA" id="ARBA00022960"/>
    </source>
</evidence>
<accession>A0A941E970</accession>
<evidence type="ECO:0000256" key="3">
    <source>
        <dbReference type="ARBA" id="ARBA00022692"/>
    </source>
</evidence>
<dbReference type="PROSITE" id="PS00428">
    <property type="entry name" value="FTSW_RODA_SPOVE"/>
    <property type="match status" value="1"/>
</dbReference>
<name>A0A941E970_9ACTN</name>
<feature type="transmembrane region" description="Helical" evidence="9">
    <location>
        <begin position="318"/>
        <end position="335"/>
    </location>
</feature>
<keyword evidence="11" id="KW-1185">Reference proteome</keyword>
<comment type="catalytic activity">
    <reaction evidence="8">
        <text>[GlcNAc-(1-&gt;4)-Mur2Ac(oyl-L-Ala-gamma-D-Glu-L-Lys-D-Ala-D-Ala)](n)-di-trans,octa-cis-undecaprenyl diphosphate + beta-D-GlcNAc-(1-&gt;4)-Mur2Ac(oyl-L-Ala-gamma-D-Glu-L-Lys-D-Ala-D-Ala)-di-trans,octa-cis-undecaprenyl diphosphate = [GlcNAc-(1-&gt;4)-Mur2Ac(oyl-L-Ala-gamma-D-Glu-L-Lys-D-Ala-D-Ala)](n+1)-di-trans,octa-cis-undecaprenyl diphosphate + di-trans,octa-cis-undecaprenyl diphosphate + H(+)</text>
        <dbReference type="Rhea" id="RHEA:23708"/>
        <dbReference type="Rhea" id="RHEA-COMP:9602"/>
        <dbReference type="Rhea" id="RHEA-COMP:9603"/>
        <dbReference type="ChEBI" id="CHEBI:15378"/>
        <dbReference type="ChEBI" id="CHEBI:58405"/>
        <dbReference type="ChEBI" id="CHEBI:60033"/>
        <dbReference type="ChEBI" id="CHEBI:78435"/>
        <dbReference type="EC" id="2.4.99.28"/>
    </reaction>
</comment>
<dbReference type="PANTHER" id="PTHR30474:SF14">
    <property type="entry name" value="CELL CYCLE PROTEIN"/>
    <property type="match status" value="1"/>
</dbReference>
<evidence type="ECO:0000256" key="6">
    <source>
        <dbReference type="ARBA" id="ARBA00023136"/>
    </source>
</evidence>
<dbReference type="InterPro" id="IPR018365">
    <property type="entry name" value="Cell_cycle_FtsW-rel_CS"/>
</dbReference>
<dbReference type="GO" id="GO:0015648">
    <property type="term" value="F:lipid-linked peptidoglycan transporter activity"/>
    <property type="evidence" value="ECO:0007669"/>
    <property type="project" value="TreeGrafter"/>
</dbReference>
<evidence type="ECO:0000256" key="2">
    <source>
        <dbReference type="ARBA" id="ARBA00004752"/>
    </source>
</evidence>
<evidence type="ECO:0000313" key="11">
    <source>
        <dbReference type="Proteomes" id="UP000676325"/>
    </source>
</evidence>
<feature type="transmembrane region" description="Helical" evidence="9">
    <location>
        <begin position="229"/>
        <end position="250"/>
    </location>
</feature>
<organism evidence="10 11">
    <name type="scientific">Actinospica acidithermotolerans</name>
    <dbReference type="NCBI Taxonomy" id="2828514"/>
    <lineage>
        <taxon>Bacteria</taxon>
        <taxon>Bacillati</taxon>
        <taxon>Actinomycetota</taxon>
        <taxon>Actinomycetes</taxon>
        <taxon>Catenulisporales</taxon>
        <taxon>Actinospicaceae</taxon>
        <taxon>Actinospica</taxon>
    </lineage>
</organism>
<keyword evidence="6 9" id="KW-0472">Membrane</keyword>
<dbReference type="GO" id="GO:0008955">
    <property type="term" value="F:peptidoglycan glycosyltransferase activity"/>
    <property type="evidence" value="ECO:0007669"/>
    <property type="project" value="UniProtKB-EC"/>
</dbReference>
<feature type="transmembrane region" description="Helical" evidence="9">
    <location>
        <begin position="205"/>
        <end position="222"/>
    </location>
</feature>
<evidence type="ECO:0000256" key="8">
    <source>
        <dbReference type="ARBA" id="ARBA00049902"/>
    </source>
</evidence>
<feature type="transmembrane region" description="Helical" evidence="9">
    <location>
        <begin position="141"/>
        <end position="160"/>
    </location>
</feature>
<dbReference type="GO" id="GO:0008360">
    <property type="term" value="P:regulation of cell shape"/>
    <property type="evidence" value="ECO:0007669"/>
    <property type="project" value="UniProtKB-KW"/>
</dbReference>
<feature type="transmembrane region" description="Helical" evidence="9">
    <location>
        <begin position="102"/>
        <end position="121"/>
    </location>
</feature>
<protein>
    <recommendedName>
        <fullName evidence="7">peptidoglycan glycosyltransferase</fullName>
        <ecNumber evidence="7">2.4.99.28</ecNumber>
    </recommendedName>
</protein>
<dbReference type="InterPro" id="IPR001182">
    <property type="entry name" value="FtsW/RodA"/>
</dbReference>
<dbReference type="Proteomes" id="UP000676325">
    <property type="component" value="Unassembled WGS sequence"/>
</dbReference>
<feature type="transmembrane region" description="Helical" evidence="9">
    <location>
        <begin position="347"/>
        <end position="365"/>
    </location>
</feature>
<evidence type="ECO:0000256" key="1">
    <source>
        <dbReference type="ARBA" id="ARBA00004141"/>
    </source>
</evidence>
<dbReference type="GO" id="GO:0032153">
    <property type="term" value="C:cell division site"/>
    <property type="evidence" value="ECO:0007669"/>
    <property type="project" value="TreeGrafter"/>
</dbReference>
<keyword evidence="5 9" id="KW-1133">Transmembrane helix</keyword>
<feature type="transmembrane region" description="Helical" evidence="9">
    <location>
        <begin position="181"/>
        <end position="199"/>
    </location>
</feature>
<evidence type="ECO:0000256" key="5">
    <source>
        <dbReference type="ARBA" id="ARBA00022989"/>
    </source>
</evidence>
<feature type="transmembrane region" description="Helical" evidence="9">
    <location>
        <begin position="385"/>
        <end position="402"/>
    </location>
</feature>
<dbReference type="EC" id="2.4.99.28" evidence="7"/>
<comment type="pathway">
    <text evidence="2">Cell wall biogenesis; peptidoglycan biosynthesis.</text>
</comment>
<dbReference type="GO" id="GO:0051301">
    <property type="term" value="P:cell division"/>
    <property type="evidence" value="ECO:0007669"/>
    <property type="project" value="InterPro"/>
</dbReference>
<dbReference type="AlphaFoldDB" id="A0A941E970"/>
<comment type="caution">
    <text evidence="10">The sequence shown here is derived from an EMBL/GenBank/DDBJ whole genome shotgun (WGS) entry which is preliminary data.</text>
</comment>
<feature type="transmembrane region" description="Helical" evidence="9">
    <location>
        <begin position="74"/>
        <end position="90"/>
    </location>
</feature>
<comment type="subcellular location">
    <subcellularLocation>
        <location evidence="1">Membrane</location>
        <topology evidence="1">Multi-pass membrane protein</topology>
    </subcellularLocation>
</comment>
<gene>
    <name evidence="10" type="primary">rodA</name>
    <name evidence="10" type="ORF">KDK95_08300</name>
</gene>
<keyword evidence="3 9" id="KW-0812">Transmembrane</keyword>
<evidence type="ECO:0000313" key="10">
    <source>
        <dbReference type="EMBL" id="MBR7826298.1"/>
    </source>
</evidence>
<feature type="transmembrane region" description="Helical" evidence="9">
    <location>
        <begin position="34"/>
        <end position="54"/>
    </location>
</feature>
<reference evidence="10" key="1">
    <citation type="submission" date="2021-04" db="EMBL/GenBank/DDBJ databases">
        <title>Genome based classification of Actinospica acidithermotolerans sp. nov., an actinobacterium isolated from an Indonesian hot spring.</title>
        <authorList>
            <person name="Kusuma A.B."/>
            <person name="Putra K.E."/>
            <person name="Nafisah S."/>
            <person name="Loh J."/>
            <person name="Nouioui I."/>
            <person name="Goodfellow M."/>
        </authorList>
    </citation>
    <scope>NUCLEOTIDE SEQUENCE</scope>
    <source>
        <strain evidence="10">MGRD01-02</strain>
    </source>
</reference>
<dbReference type="PANTHER" id="PTHR30474">
    <property type="entry name" value="CELL CYCLE PROTEIN"/>
    <property type="match status" value="1"/>
</dbReference>
<evidence type="ECO:0000256" key="9">
    <source>
        <dbReference type="SAM" id="Phobius"/>
    </source>
</evidence>
<evidence type="ECO:0000256" key="7">
    <source>
        <dbReference type="ARBA" id="ARBA00044770"/>
    </source>
</evidence>
<dbReference type="Pfam" id="PF01098">
    <property type="entry name" value="FTSW_RODA_SPOVE"/>
    <property type="match status" value="1"/>
</dbReference>
<sequence length="412" mass="43591">MIIGETAGLPPVGPAESRRKAALREGGVLRRFDWPLFGASTALAVVGAVMVWSATRDRTELTGGDPQYFLKRHILNAIVGMALAIGVTALDHKRLRALTPTVYVLSFIGLLAVLSPLGTVVNGARSWIELGGGFSIQPAEFAKLGIVMALAMILAYRPAVRRSKGMLAQIEDRRIDDTRPGGRALVLALLAAAVPMGVISMLPDLGSTMVILAITGGMVVLSGVRLRRLALLTAVVGAGAFAAVKLHLLAQHQINRFAAFADPNLDPQGVGYNTHQARLAIGAGGVFGQGLFKGTQTNGQFVPEQQTDFVFTVIGEELGLVGGLAVLALFAIVLWRGCVIARQATETFPMLLAGGVVCWFAFQMFENVGMTMGIMPVAGIPLPFVSYGGSSMFANFIAIGILENVRLRSTAR</sequence>
<dbReference type="InterPro" id="IPR011923">
    <property type="entry name" value="RodA/MrdB"/>
</dbReference>
<keyword evidence="4" id="KW-0133">Cell shape</keyword>